<dbReference type="EMBL" id="CP123498">
    <property type="protein sequence ID" value="WGL95065.1"/>
    <property type="molecule type" value="Genomic_DNA"/>
</dbReference>
<dbReference type="Pfam" id="PF12804">
    <property type="entry name" value="NTP_transf_3"/>
    <property type="match status" value="1"/>
</dbReference>
<keyword evidence="1" id="KW-0460">Magnesium</keyword>
<evidence type="ECO:0000259" key="2">
    <source>
        <dbReference type="Pfam" id="PF12804"/>
    </source>
</evidence>
<accession>A0AA95GF04</accession>
<protein>
    <submittedName>
        <fullName evidence="3">NTP transferase domain-containing protein</fullName>
    </submittedName>
</protein>
<dbReference type="AlphaFoldDB" id="A0AA95GF04"/>
<evidence type="ECO:0000313" key="3">
    <source>
        <dbReference type="EMBL" id="WGL95065.1"/>
    </source>
</evidence>
<dbReference type="CDD" id="cd04182">
    <property type="entry name" value="GT_2_like_f"/>
    <property type="match status" value="1"/>
</dbReference>
<organism evidence="3 4">
    <name type="scientific">Arsenophonus nasoniae</name>
    <name type="common">son-killer infecting Nasonia vitripennis</name>
    <dbReference type="NCBI Taxonomy" id="638"/>
    <lineage>
        <taxon>Bacteria</taxon>
        <taxon>Pseudomonadati</taxon>
        <taxon>Pseudomonadota</taxon>
        <taxon>Gammaproteobacteria</taxon>
        <taxon>Enterobacterales</taxon>
        <taxon>Morganellaceae</taxon>
        <taxon>Arsenophonus</taxon>
    </lineage>
</organism>
<feature type="domain" description="MobA-like NTP transferase" evidence="2">
    <location>
        <begin position="24"/>
        <end position="171"/>
    </location>
</feature>
<keyword evidence="3" id="KW-0808">Transferase</keyword>
<proteinExistence type="predicted"/>
<dbReference type="RefSeq" id="WP_280629137.1">
    <property type="nucleotide sequence ID" value="NZ_CP123498.1"/>
</dbReference>
<evidence type="ECO:0000256" key="1">
    <source>
        <dbReference type="ARBA" id="ARBA00022842"/>
    </source>
</evidence>
<dbReference type="Gene3D" id="3.90.550.10">
    <property type="entry name" value="Spore Coat Polysaccharide Biosynthesis Protein SpsA, Chain A"/>
    <property type="match status" value="1"/>
</dbReference>
<dbReference type="PANTHER" id="PTHR43777">
    <property type="entry name" value="MOLYBDENUM COFACTOR CYTIDYLYLTRANSFERASE"/>
    <property type="match status" value="1"/>
</dbReference>
<dbReference type="SUPFAM" id="SSF53448">
    <property type="entry name" value="Nucleotide-diphospho-sugar transferases"/>
    <property type="match status" value="1"/>
</dbReference>
<reference evidence="3" key="1">
    <citation type="submission" date="2023-04" db="EMBL/GenBank/DDBJ databases">
        <title>Genome dynamics across the evolutionary transition to endosymbiosis.</title>
        <authorList>
            <person name="Siozios S."/>
            <person name="Nadal-Jimenez P."/>
            <person name="Azagi T."/>
            <person name="Sprong H."/>
            <person name="Frost C.L."/>
            <person name="Parratt S.R."/>
            <person name="Taylor G."/>
            <person name="Brettell L."/>
            <person name="Lew K.C."/>
            <person name="Croft L."/>
            <person name="King K.C."/>
            <person name="Brockhurst M.A."/>
            <person name="Hypsa V."/>
            <person name="Novakova E."/>
            <person name="Darby A.C."/>
            <person name="Hurst G.D.D."/>
        </authorList>
    </citation>
    <scope>NUCLEOTIDE SEQUENCE</scope>
    <source>
        <strain evidence="3">AIh</strain>
    </source>
</reference>
<dbReference type="PANTHER" id="PTHR43777:SF1">
    <property type="entry name" value="MOLYBDENUM COFACTOR CYTIDYLYLTRANSFERASE"/>
    <property type="match status" value="1"/>
</dbReference>
<gene>
    <name evidence="3" type="ORF">QE207_15575</name>
</gene>
<dbReference type="GO" id="GO:0016779">
    <property type="term" value="F:nucleotidyltransferase activity"/>
    <property type="evidence" value="ECO:0007669"/>
    <property type="project" value="UniProtKB-ARBA"/>
</dbReference>
<evidence type="ECO:0000313" key="4">
    <source>
        <dbReference type="Proteomes" id="UP001177597"/>
    </source>
</evidence>
<dbReference type="InterPro" id="IPR025877">
    <property type="entry name" value="MobA-like_NTP_Trfase"/>
</dbReference>
<name>A0AA95GF04_9GAMM</name>
<sequence>MKKSAIPFTQQSQKPAQISKTIDCIIPAAGLSSRMGQWKMMLPWQHGTILDASIKNALAFCSRIILVIGYRAEELLARYQQHPAISLIYHADYQQGLFSSISAGAQAVNSDYCFITHGDMPCLTNTIFQQIWCQRSAYALIPRYQKTPGHPVLLSRHCLNRAVRQTDCRSMQQAVHKGQWQYLDLDQPAIITDIDTPEIYLTLRTTENLAGSV</sequence>
<dbReference type="Proteomes" id="UP001177597">
    <property type="component" value="Chromosome"/>
</dbReference>
<dbReference type="InterPro" id="IPR029044">
    <property type="entry name" value="Nucleotide-diphossugar_trans"/>
</dbReference>